<evidence type="ECO:0000256" key="2">
    <source>
        <dbReference type="SAM" id="SignalP"/>
    </source>
</evidence>
<protein>
    <submittedName>
        <fullName evidence="4">P granule abnormality protein 1-like</fullName>
    </submittedName>
</protein>
<evidence type="ECO:0000259" key="3">
    <source>
        <dbReference type="PROSITE" id="PS50222"/>
    </source>
</evidence>
<dbReference type="InterPro" id="IPR018247">
    <property type="entry name" value="EF_Hand_1_Ca_BS"/>
</dbReference>
<evidence type="ECO:0000313" key="4">
    <source>
        <dbReference type="EMBL" id="GFO49743.1"/>
    </source>
</evidence>
<evidence type="ECO:0000256" key="1">
    <source>
        <dbReference type="ARBA" id="ARBA00022837"/>
    </source>
</evidence>
<feature type="domain" description="EF-hand" evidence="3">
    <location>
        <begin position="34"/>
        <end position="69"/>
    </location>
</feature>
<comment type="caution">
    <text evidence="4">The sequence shown here is derived from an EMBL/GenBank/DDBJ whole genome shotgun (WGS) entry which is preliminary data.</text>
</comment>
<accession>A0AAV4DZN8</accession>
<dbReference type="Pfam" id="PF13202">
    <property type="entry name" value="EF-hand_5"/>
    <property type="match status" value="1"/>
</dbReference>
<dbReference type="SMART" id="SM00054">
    <property type="entry name" value="EFh"/>
    <property type="match status" value="2"/>
</dbReference>
<keyword evidence="2" id="KW-0732">Signal</keyword>
<organism evidence="4 5">
    <name type="scientific">Plakobranchus ocellatus</name>
    <dbReference type="NCBI Taxonomy" id="259542"/>
    <lineage>
        <taxon>Eukaryota</taxon>
        <taxon>Metazoa</taxon>
        <taxon>Spiralia</taxon>
        <taxon>Lophotrochozoa</taxon>
        <taxon>Mollusca</taxon>
        <taxon>Gastropoda</taxon>
        <taxon>Heterobranchia</taxon>
        <taxon>Euthyneura</taxon>
        <taxon>Panpulmonata</taxon>
        <taxon>Sacoglossa</taxon>
        <taxon>Placobranchoidea</taxon>
        <taxon>Plakobranchidae</taxon>
        <taxon>Plakobranchus</taxon>
    </lineage>
</organism>
<dbReference type="Proteomes" id="UP000735302">
    <property type="component" value="Unassembled WGS sequence"/>
</dbReference>
<reference evidence="4 5" key="1">
    <citation type="journal article" date="2021" name="Elife">
        <title>Chloroplast acquisition without the gene transfer in kleptoplastic sea slugs, Plakobranchus ocellatus.</title>
        <authorList>
            <person name="Maeda T."/>
            <person name="Takahashi S."/>
            <person name="Yoshida T."/>
            <person name="Shimamura S."/>
            <person name="Takaki Y."/>
            <person name="Nagai Y."/>
            <person name="Toyoda A."/>
            <person name="Suzuki Y."/>
            <person name="Arimoto A."/>
            <person name="Ishii H."/>
            <person name="Satoh N."/>
            <person name="Nishiyama T."/>
            <person name="Hasebe M."/>
            <person name="Maruyama T."/>
            <person name="Minagawa J."/>
            <person name="Obokata J."/>
            <person name="Shigenobu S."/>
        </authorList>
    </citation>
    <scope>NUCLEOTIDE SEQUENCE [LARGE SCALE GENOMIC DNA]</scope>
</reference>
<dbReference type="Gene3D" id="1.10.238.10">
    <property type="entry name" value="EF-hand"/>
    <property type="match status" value="1"/>
</dbReference>
<dbReference type="SUPFAM" id="SSF47473">
    <property type="entry name" value="EF-hand"/>
    <property type="match status" value="1"/>
</dbReference>
<gene>
    <name evidence="4" type="ORF">PoB_007624800</name>
</gene>
<feature type="signal peptide" evidence="2">
    <location>
        <begin position="1"/>
        <end position="17"/>
    </location>
</feature>
<feature type="domain" description="EF-hand" evidence="3">
    <location>
        <begin position="89"/>
        <end position="124"/>
    </location>
</feature>
<dbReference type="EMBL" id="BLXT01008499">
    <property type="protein sequence ID" value="GFO49743.1"/>
    <property type="molecule type" value="Genomic_DNA"/>
</dbReference>
<dbReference type="Pfam" id="PF13833">
    <property type="entry name" value="EF-hand_8"/>
    <property type="match status" value="1"/>
</dbReference>
<dbReference type="InterPro" id="IPR002048">
    <property type="entry name" value="EF_hand_dom"/>
</dbReference>
<keyword evidence="5" id="KW-1185">Reference proteome</keyword>
<dbReference type="PROSITE" id="PS50222">
    <property type="entry name" value="EF_HAND_2"/>
    <property type="match status" value="2"/>
</dbReference>
<feature type="chain" id="PRO_5043842441" evidence="2">
    <location>
        <begin position="18"/>
        <end position="124"/>
    </location>
</feature>
<dbReference type="PROSITE" id="PS00018">
    <property type="entry name" value="EF_HAND_1"/>
    <property type="match status" value="1"/>
</dbReference>
<keyword evidence="1" id="KW-0106">Calcium</keyword>
<proteinExistence type="predicted"/>
<dbReference type="GO" id="GO:0005509">
    <property type="term" value="F:calcium ion binding"/>
    <property type="evidence" value="ECO:0007669"/>
    <property type="project" value="InterPro"/>
</dbReference>
<sequence length="124" mass="14695">MKLLFLVSVALIGWAWANVEDELFRRYSGGDRMMDEMEFASYWMHFDRDGDGNVTKLEFDRTWKSDGLNDPERAPFFFIELDRVADEVLNAEDFTHMFHIFDEDGDGKILKSEFDFNWKGLFDD</sequence>
<name>A0AAV4DZN8_9GAST</name>
<evidence type="ECO:0000313" key="5">
    <source>
        <dbReference type="Proteomes" id="UP000735302"/>
    </source>
</evidence>
<dbReference type="InterPro" id="IPR011992">
    <property type="entry name" value="EF-hand-dom_pair"/>
</dbReference>
<dbReference type="AlphaFoldDB" id="A0AAV4DZN8"/>